<dbReference type="OrthoDB" id="4475425at2759"/>
<evidence type="ECO:0000313" key="2">
    <source>
        <dbReference type="Proteomes" id="UP001149079"/>
    </source>
</evidence>
<dbReference type="EMBL" id="JAPQKL010000002">
    <property type="protein sequence ID" value="KAJ5142555.1"/>
    <property type="molecule type" value="Genomic_DNA"/>
</dbReference>
<sequence>MATKLQDHIDALHSLPLAEAIRAIADLMPGLTSVPPPEAGYFVQHPDYEGIGNLNNIGGLWLRLGSQCHDDHAPLDVRLVHQSLDRPIYDIYCSSDEMLGKALDEKTVSYPVPNEDAGCACCRGEPSATILCNFHEREALYFTPEEYTELWGDQPNHGSRHSGWKEGEGYTEHRICASREQVEEALARTSGDGVGVQRMT</sequence>
<gene>
    <name evidence="1" type="ORF">N7515_001342</name>
</gene>
<organism evidence="1 2">
    <name type="scientific">Penicillium bovifimosum</name>
    <dbReference type="NCBI Taxonomy" id="126998"/>
    <lineage>
        <taxon>Eukaryota</taxon>
        <taxon>Fungi</taxon>
        <taxon>Dikarya</taxon>
        <taxon>Ascomycota</taxon>
        <taxon>Pezizomycotina</taxon>
        <taxon>Eurotiomycetes</taxon>
        <taxon>Eurotiomycetidae</taxon>
        <taxon>Eurotiales</taxon>
        <taxon>Aspergillaceae</taxon>
        <taxon>Penicillium</taxon>
    </lineage>
</organism>
<accession>A0A9W9HA08</accession>
<reference evidence="1" key="1">
    <citation type="submission" date="2022-11" db="EMBL/GenBank/DDBJ databases">
        <authorList>
            <person name="Petersen C."/>
        </authorList>
    </citation>
    <scope>NUCLEOTIDE SEQUENCE</scope>
    <source>
        <strain evidence="1">IBT 22155</strain>
    </source>
</reference>
<proteinExistence type="predicted"/>
<keyword evidence="2" id="KW-1185">Reference proteome</keyword>
<dbReference type="AlphaFoldDB" id="A0A9W9HA08"/>
<reference evidence="1" key="2">
    <citation type="journal article" date="2023" name="IMA Fungus">
        <title>Comparative genomic study of the Penicillium genus elucidates a diverse pangenome and 15 lateral gene transfer events.</title>
        <authorList>
            <person name="Petersen C."/>
            <person name="Sorensen T."/>
            <person name="Nielsen M.R."/>
            <person name="Sondergaard T.E."/>
            <person name="Sorensen J.L."/>
            <person name="Fitzpatrick D.A."/>
            <person name="Frisvad J.C."/>
            <person name="Nielsen K.L."/>
        </authorList>
    </citation>
    <scope>NUCLEOTIDE SEQUENCE</scope>
    <source>
        <strain evidence="1">IBT 22155</strain>
    </source>
</reference>
<name>A0A9W9HA08_9EURO</name>
<comment type="caution">
    <text evidence="1">The sequence shown here is derived from an EMBL/GenBank/DDBJ whole genome shotgun (WGS) entry which is preliminary data.</text>
</comment>
<dbReference type="RefSeq" id="XP_056524199.1">
    <property type="nucleotide sequence ID" value="XM_056662086.1"/>
</dbReference>
<protein>
    <submittedName>
        <fullName evidence="1">Uncharacterized protein</fullName>
    </submittedName>
</protein>
<evidence type="ECO:0000313" key="1">
    <source>
        <dbReference type="EMBL" id="KAJ5142555.1"/>
    </source>
</evidence>
<dbReference type="Proteomes" id="UP001149079">
    <property type="component" value="Unassembled WGS sequence"/>
</dbReference>
<dbReference type="GeneID" id="81401256"/>